<dbReference type="GO" id="GO:0009897">
    <property type="term" value="C:external side of plasma membrane"/>
    <property type="evidence" value="ECO:0007669"/>
    <property type="project" value="TreeGrafter"/>
</dbReference>
<dbReference type="SMART" id="SM00408">
    <property type="entry name" value="IGc2"/>
    <property type="match status" value="2"/>
</dbReference>
<dbReference type="InterPro" id="IPR013106">
    <property type="entry name" value="Ig_V-set"/>
</dbReference>
<dbReference type="GO" id="GO:1990782">
    <property type="term" value="F:protein tyrosine kinase binding"/>
    <property type="evidence" value="ECO:0007669"/>
    <property type="project" value="TreeGrafter"/>
</dbReference>
<dbReference type="InterPro" id="IPR003598">
    <property type="entry name" value="Ig_sub2"/>
</dbReference>
<dbReference type="AlphaFoldDB" id="A0AAV1GWH1"/>
<dbReference type="InterPro" id="IPR036179">
    <property type="entry name" value="Ig-like_dom_sf"/>
</dbReference>
<dbReference type="SMART" id="SM00409">
    <property type="entry name" value="IG"/>
    <property type="match status" value="2"/>
</dbReference>
<reference evidence="3" key="1">
    <citation type="submission" date="2023-08" db="EMBL/GenBank/DDBJ databases">
        <authorList>
            <person name="Alioto T."/>
            <person name="Alioto T."/>
            <person name="Gomez Garrido J."/>
        </authorList>
    </citation>
    <scope>NUCLEOTIDE SEQUENCE</scope>
</reference>
<organism evidence="3 4">
    <name type="scientific">Xyrichtys novacula</name>
    <name type="common">Pearly razorfish</name>
    <name type="synonym">Hemipteronotus novacula</name>
    <dbReference type="NCBI Taxonomy" id="13765"/>
    <lineage>
        <taxon>Eukaryota</taxon>
        <taxon>Metazoa</taxon>
        <taxon>Chordata</taxon>
        <taxon>Craniata</taxon>
        <taxon>Vertebrata</taxon>
        <taxon>Euteleostomi</taxon>
        <taxon>Actinopterygii</taxon>
        <taxon>Neopterygii</taxon>
        <taxon>Teleostei</taxon>
        <taxon>Neoteleostei</taxon>
        <taxon>Acanthomorphata</taxon>
        <taxon>Eupercaria</taxon>
        <taxon>Labriformes</taxon>
        <taxon>Labridae</taxon>
        <taxon>Xyrichtys</taxon>
    </lineage>
</organism>
<dbReference type="CDD" id="cd00096">
    <property type="entry name" value="Ig"/>
    <property type="match status" value="2"/>
</dbReference>
<dbReference type="PROSITE" id="PS50835">
    <property type="entry name" value="IG_LIKE"/>
    <property type="match status" value="2"/>
</dbReference>
<gene>
    <name evidence="3" type="ORF">XNOV1_A039984</name>
</gene>
<name>A0AAV1GWH1_XYRNO</name>
<dbReference type="GO" id="GO:0045121">
    <property type="term" value="C:membrane raft"/>
    <property type="evidence" value="ECO:0007669"/>
    <property type="project" value="TreeGrafter"/>
</dbReference>
<dbReference type="EMBL" id="OY660880">
    <property type="protein sequence ID" value="CAJ1077863.1"/>
    <property type="molecule type" value="Genomic_DNA"/>
</dbReference>
<protein>
    <submittedName>
        <fullName evidence="3">Titin isoform X2</fullName>
    </submittedName>
</protein>
<sequence length="481" mass="54659">MSWVEKEAVLRVILNKSFNHEEETAPSDIIAVRPEQVQSLSRMALLDFMFILLLLFEVASSRKEIHRVYQPGQDVILPCDSYSSRGPQCSNIEWLYNKDSSGTINVVSNGKVDQSSRRAARMNVNTNCSLVIRQTTAEDFGLYTCRPFDNDHRFDVRVYLSHLNMGSSQKEIHRFYQPGQYVTLPCDSYSSRGPQCSDIGWLYNRDSSGTKNVVSNGKVDRSSRRAARLNVNTNCSLVIRQTTAEDVGLYTCRPFDNDERFDVRVYLSHLNILSLVQTRDDEVTLECSLLRYERLPECRPNALRWVDDTGTELREGVSKLNRGTDCFYRLTVKRQSGNNRRYVCQYVNKENHVAIQAEYTPVFTGRTTSDPDSGTIPRITSGTLTTQEQTFTTPGKPISSTGGTRVNTKTPASTESSECRPLSYIMLTLRVLELICISIITVKVYRLRGSIKPLRKDSSEHDVIELNYENIEEHPSAAARH</sequence>
<feature type="compositionally biased region" description="Polar residues" evidence="1">
    <location>
        <begin position="398"/>
        <end position="414"/>
    </location>
</feature>
<dbReference type="InterPro" id="IPR003599">
    <property type="entry name" value="Ig_sub"/>
</dbReference>
<dbReference type="Pfam" id="PF07686">
    <property type="entry name" value="V-set"/>
    <property type="match status" value="2"/>
</dbReference>
<feature type="domain" description="Ig-like" evidence="2">
    <location>
        <begin position="72"/>
        <end position="161"/>
    </location>
</feature>
<dbReference type="SUPFAM" id="SSF48726">
    <property type="entry name" value="Immunoglobulin"/>
    <property type="match status" value="2"/>
</dbReference>
<dbReference type="GO" id="GO:0070374">
    <property type="term" value="P:positive regulation of ERK1 and ERK2 cascade"/>
    <property type="evidence" value="ECO:0007669"/>
    <property type="project" value="TreeGrafter"/>
</dbReference>
<dbReference type="InterPro" id="IPR007110">
    <property type="entry name" value="Ig-like_dom"/>
</dbReference>
<dbReference type="PANTHER" id="PTHR11422">
    <property type="entry name" value="T-CELL SURFACE GLYCOPROTEIN CD4"/>
    <property type="match status" value="1"/>
</dbReference>
<feature type="region of interest" description="Disordered" evidence="1">
    <location>
        <begin position="389"/>
        <end position="414"/>
    </location>
</feature>
<proteinExistence type="predicted"/>
<evidence type="ECO:0000256" key="1">
    <source>
        <dbReference type="SAM" id="MobiDB-lite"/>
    </source>
</evidence>
<dbReference type="GO" id="GO:0042289">
    <property type="term" value="F:MHC class II protein binding"/>
    <property type="evidence" value="ECO:0007669"/>
    <property type="project" value="TreeGrafter"/>
</dbReference>
<dbReference type="InterPro" id="IPR013783">
    <property type="entry name" value="Ig-like_fold"/>
</dbReference>
<dbReference type="GO" id="GO:0042110">
    <property type="term" value="P:T cell activation"/>
    <property type="evidence" value="ECO:0007669"/>
    <property type="project" value="TreeGrafter"/>
</dbReference>
<dbReference type="Gene3D" id="2.60.40.10">
    <property type="entry name" value="Immunoglobulins"/>
    <property type="match status" value="2"/>
</dbReference>
<dbReference type="Proteomes" id="UP001178508">
    <property type="component" value="Chromosome 17"/>
</dbReference>
<evidence type="ECO:0000313" key="3">
    <source>
        <dbReference type="EMBL" id="CAJ1077863.1"/>
    </source>
</evidence>
<accession>A0AAV1GWH1</accession>
<dbReference type="GO" id="GO:0035723">
    <property type="term" value="P:interleukin-15-mediated signaling pathway"/>
    <property type="evidence" value="ECO:0007669"/>
    <property type="project" value="TreeGrafter"/>
</dbReference>
<evidence type="ECO:0000259" key="2">
    <source>
        <dbReference type="PROSITE" id="PS50835"/>
    </source>
</evidence>
<keyword evidence="4" id="KW-1185">Reference proteome</keyword>
<feature type="domain" description="Ig-like" evidence="2">
    <location>
        <begin position="179"/>
        <end position="268"/>
    </location>
</feature>
<evidence type="ECO:0000313" key="4">
    <source>
        <dbReference type="Proteomes" id="UP001178508"/>
    </source>
</evidence>
<dbReference type="PANTHER" id="PTHR11422:SF5">
    <property type="entry name" value="DIVERSE IMMUNOGLOBULIN DOMAIN-CONTAINING PROTEIN 1.1 ISOFORM X1-RELATED"/>
    <property type="match status" value="1"/>
</dbReference>